<dbReference type="PANTHER" id="PTHR12526">
    <property type="entry name" value="GLYCOSYLTRANSFERASE"/>
    <property type="match status" value="1"/>
</dbReference>
<name>A0A561Q1T3_9BACT</name>
<feature type="domain" description="Glycosyl transferase family 1" evidence="3">
    <location>
        <begin position="230"/>
        <end position="374"/>
    </location>
</feature>
<organism evidence="4 5">
    <name type="scientific">Chitinophaga polysaccharea</name>
    <dbReference type="NCBI Taxonomy" id="1293035"/>
    <lineage>
        <taxon>Bacteria</taxon>
        <taxon>Pseudomonadati</taxon>
        <taxon>Bacteroidota</taxon>
        <taxon>Chitinophagia</taxon>
        <taxon>Chitinophagales</taxon>
        <taxon>Chitinophagaceae</taxon>
        <taxon>Chitinophaga</taxon>
    </lineage>
</organism>
<protein>
    <submittedName>
        <fullName evidence="4">Glycosyltransferase involved in cell wall biosynthesis</fullName>
    </submittedName>
</protein>
<dbReference type="InterPro" id="IPR001296">
    <property type="entry name" value="Glyco_trans_1"/>
</dbReference>
<reference evidence="4 5" key="1">
    <citation type="submission" date="2019-06" db="EMBL/GenBank/DDBJ databases">
        <title>Sorghum-associated microbial communities from plants grown in Nebraska, USA.</title>
        <authorList>
            <person name="Schachtman D."/>
        </authorList>
    </citation>
    <scope>NUCLEOTIDE SEQUENCE [LARGE SCALE GENOMIC DNA]</scope>
    <source>
        <strain evidence="4 5">1209</strain>
    </source>
</reference>
<sequence>MASTLFFFTEMYPYGKGEAFIENEIRHLCKKFAKVIIIPAQEISELDIQREIPANAFVCYLSNVSRLKLLQLLPQNILIVIEAFWKEFFSTRKDFGKKLINLKRYISSILWAIKINANLEQKFKGVDARYYSYWLNNGAIALSLRKIKNADIEFIARVHGYDLYHEQSESGIVIFQQLNCYEAKYVLPVSENGRKYLSDIKPEFASKFISSYLGVPDRGTSISSNSISEFVIVSCSFMHPIKRIHLIVESLMLLTLNVKWIHLGGGPEMLRIKELCKHLPGNISANLTDDLTNSEIIEFYQRNHVDLFIHLSETEGIPVAIMEAISFGIPVLATDVGGVGEIVNAQTGCLVREDISPTEVASEIMKFISSSKNTPEFRSGVRKYWYHNFNADINYDKFIDKYLL</sequence>
<evidence type="ECO:0000313" key="4">
    <source>
        <dbReference type="EMBL" id="TWF44338.1"/>
    </source>
</evidence>
<dbReference type="Gene3D" id="3.40.50.2000">
    <property type="entry name" value="Glycogen Phosphorylase B"/>
    <property type="match status" value="2"/>
</dbReference>
<gene>
    <name evidence="4" type="ORF">FHW36_101258</name>
</gene>
<dbReference type="AlphaFoldDB" id="A0A561Q1T3"/>
<dbReference type="PANTHER" id="PTHR12526:SF629">
    <property type="entry name" value="TEICHURONIC ACID BIOSYNTHESIS GLYCOSYLTRANSFERASE TUAH-RELATED"/>
    <property type="match status" value="1"/>
</dbReference>
<dbReference type="RefSeq" id="WP_145661035.1">
    <property type="nucleotide sequence ID" value="NZ_VIWO01000001.1"/>
</dbReference>
<dbReference type="OrthoDB" id="9790710at2"/>
<evidence type="ECO:0000256" key="2">
    <source>
        <dbReference type="ARBA" id="ARBA00022679"/>
    </source>
</evidence>
<dbReference type="EMBL" id="VIWO01000001">
    <property type="protein sequence ID" value="TWF44338.1"/>
    <property type="molecule type" value="Genomic_DNA"/>
</dbReference>
<dbReference type="SUPFAM" id="SSF53756">
    <property type="entry name" value="UDP-Glycosyltransferase/glycogen phosphorylase"/>
    <property type="match status" value="1"/>
</dbReference>
<keyword evidence="1" id="KW-0328">Glycosyltransferase</keyword>
<comment type="caution">
    <text evidence="4">The sequence shown here is derived from an EMBL/GenBank/DDBJ whole genome shotgun (WGS) entry which is preliminary data.</text>
</comment>
<accession>A0A561Q1T3</accession>
<evidence type="ECO:0000259" key="3">
    <source>
        <dbReference type="Pfam" id="PF00534"/>
    </source>
</evidence>
<proteinExistence type="predicted"/>
<evidence type="ECO:0000313" key="5">
    <source>
        <dbReference type="Proteomes" id="UP000320811"/>
    </source>
</evidence>
<keyword evidence="5" id="KW-1185">Reference proteome</keyword>
<keyword evidence="2 4" id="KW-0808">Transferase</keyword>
<dbReference type="GO" id="GO:0016757">
    <property type="term" value="F:glycosyltransferase activity"/>
    <property type="evidence" value="ECO:0007669"/>
    <property type="project" value="UniProtKB-KW"/>
</dbReference>
<dbReference type="Proteomes" id="UP000320811">
    <property type="component" value="Unassembled WGS sequence"/>
</dbReference>
<dbReference type="Pfam" id="PF00534">
    <property type="entry name" value="Glycos_transf_1"/>
    <property type="match status" value="1"/>
</dbReference>
<evidence type="ECO:0000256" key="1">
    <source>
        <dbReference type="ARBA" id="ARBA00022676"/>
    </source>
</evidence>